<dbReference type="STRING" id="640948.SAMN05216238_10892"/>
<organism evidence="3 4">
    <name type="scientific">Lentibacillus persicus</name>
    <dbReference type="NCBI Taxonomy" id="640948"/>
    <lineage>
        <taxon>Bacteria</taxon>
        <taxon>Bacillati</taxon>
        <taxon>Bacillota</taxon>
        <taxon>Bacilli</taxon>
        <taxon>Bacillales</taxon>
        <taxon>Bacillaceae</taxon>
        <taxon>Lentibacillus</taxon>
    </lineage>
</organism>
<feature type="domain" description="Sporulation stage II protein D amidase enhancer LytB N-terminal" evidence="2">
    <location>
        <begin position="103"/>
        <end position="202"/>
    </location>
</feature>
<accession>A0A1I1XW44</accession>
<dbReference type="EMBL" id="FOMR01000008">
    <property type="protein sequence ID" value="SFE10103.1"/>
    <property type="molecule type" value="Genomic_DNA"/>
</dbReference>
<dbReference type="Pfam" id="PF08486">
    <property type="entry name" value="SpoIID"/>
    <property type="match status" value="1"/>
</dbReference>
<keyword evidence="1" id="KW-0812">Transmembrane</keyword>
<name>A0A1I1XW44_9BACI</name>
<keyword evidence="1" id="KW-1133">Transmembrane helix</keyword>
<dbReference type="Proteomes" id="UP000199474">
    <property type="component" value="Unassembled WGS sequence"/>
</dbReference>
<dbReference type="NCBIfam" id="TIGR02870">
    <property type="entry name" value="spore_II_D"/>
    <property type="match status" value="1"/>
</dbReference>
<dbReference type="InterPro" id="IPR014225">
    <property type="entry name" value="Spore_II_D_firmicutes"/>
</dbReference>
<evidence type="ECO:0000313" key="4">
    <source>
        <dbReference type="Proteomes" id="UP000199474"/>
    </source>
</evidence>
<feature type="transmembrane region" description="Helical" evidence="1">
    <location>
        <begin position="46"/>
        <end position="68"/>
    </location>
</feature>
<dbReference type="NCBIfam" id="TIGR02669">
    <property type="entry name" value="SpoIID_LytB"/>
    <property type="match status" value="1"/>
</dbReference>
<dbReference type="PANTHER" id="PTHR30032:SF4">
    <property type="entry name" value="AMIDASE ENHANCER"/>
    <property type="match status" value="1"/>
</dbReference>
<dbReference type="InterPro" id="IPR013486">
    <property type="entry name" value="SpoIID/LytB"/>
</dbReference>
<gene>
    <name evidence="3" type="ORF">SAMN05216238_10892</name>
</gene>
<proteinExistence type="predicted"/>
<dbReference type="InterPro" id="IPR013693">
    <property type="entry name" value="SpoIID/LytB_N"/>
</dbReference>
<protein>
    <submittedName>
        <fullName evidence="3">Stage II sporulation protein D</fullName>
    </submittedName>
</protein>
<dbReference type="PANTHER" id="PTHR30032">
    <property type="entry name" value="N-ACETYLMURAMOYL-L-ALANINE AMIDASE-RELATED"/>
    <property type="match status" value="1"/>
</dbReference>
<reference evidence="4" key="1">
    <citation type="submission" date="2016-10" db="EMBL/GenBank/DDBJ databases">
        <authorList>
            <person name="Varghese N."/>
            <person name="Submissions S."/>
        </authorList>
    </citation>
    <scope>NUCLEOTIDE SEQUENCE [LARGE SCALE GENOMIC DNA]</scope>
    <source>
        <strain evidence="4">DSM 22530</strain>
    </source>
</reference>
<keyword evidence="4" id="KW-1185">Reference proteome</keyword>
<dbReference type="GO" id="GO:0030435">
    <property type="term" value="P:sporulation resulting in formation of a cellular spore"/>
    <property type="evidence" value="ECO:0007669"/>
    <property type="project" value="InterPro"/>
</dbReference>
<evidence type="ECO:0000259" key="2">
    <source>
        <dbReference type="Pfam" id="PF08486"/>
    </source>
</evidence>
<evidence type="ECO:0000256" key="1">
    <source>
        <dbReference type="SAM" id="Phobius"/>
    </source>
</evidence>
<keyword evidence="1" id="KW-0472">Membrane</keyword>
<sequence length="373" mass="41864">MKKSNIISQLRKKNKKRKNQSIQLLQKNRKPFNINGSKSVWKSPAFLLPAILMTVILIIPTLIVVPFMSDSEEQETTAENSTEDIEISMGSSPFSVEVMRASSEQVESVPLETYVARVVASETPSEFEMEALKAQALAARTFIVNRLLHQSDNDEADVTDTTSDQVYHNEQELKKTMGSTYDEDMAKIRKAVAATEGEILTYKNNPITAAYFSTSNGYTENSEDYWENKVPYLRSVESPWDTNTPKFMDQKIFTISEVEELLETDLPASEAISMDVSRTEGNRVGELKIGDKAFSGRKIRETLGLKSSDFSIEKKRDHLIFTTKGYGHGIGMSQFGANGMAEEGKTYKEIVKHYYQDVEISTVTKTAPTLVAK</sequence>
<dbReference type="GO" id="GO:0030288">
    <property type="term" value="C:outer membrane-bounded periplasmic space"/>
    <property type="evidence" value="ECO:0007669"/>
    <property type="project" value="TreeGrafter"/>
</dbReference>
<dbReference type="InterPro" id="IPR051922">
    <property type="entry name" value="Bact_Sporulation_Assoc"/>
</dbReference>
<dbReference type="AlphaFoldDB" id="A0A1I1XW44"/>
<dbReference type="RefSeq" id="WP_090085711.1">
    <property type="nucleotide sequence ID" value="NZ_FOMR01000008.1"/>
</dbReference>
<evidence type="ECO:0000313" key="3">
    <source>
        <dbReference type="EMBL" id="SFE10103.1"/>
    </source>
</evidence>
<dbReference type="OrthoDB" id="9794671at2"/>